<dbReference type="PRINTS" id="PR01397">
    <property type="entry name" value="DHBDHDRGNASE"/>
</dbReference>
<evidence type="ECO:0000313" key="3">
    <source>
        <dbReference type="EMBL" id="KAF2248592.1"/>
    </source>
</evidence>
<dbReference type="Pfam" id="PF00106">
    <property type="entry name" value="adh_short"/>
    <property type="match status" value="1"/>
</dbReference>
<dbReference type="InterPro" id="IPR036291">
    <property type="entry name" value="NAD(P)-bd_dom_sf"/>
</dbReference>
<dbReference type="PANTHER" id="PTHR43976:SF16">
    <property type="entry name" value="SHORT-CHAIN DEHYDROGENASE_REDUCTASE FAMILY PROTEIN"/>
    <property type="match status" value="1"/>
</dbReference>
<dbReference type="RefSeq" id="XP_033683596.1">
    <property type="nucleotide sequence ID" value="XM_033824994.1"/>
</dbReference>
<evidence type="ECO:0000256" key="1">
    <source>
        <dbReference type="ARBA" id="ARBA00006484"/>
    </source>
</evidence>
<evidence type="ECO:0000313" key="4">
    <source>
        <dbReference type="Proteomes" id="UP000800094"/>
    </source>
</evidence>
<dbReference type="GO" id="GO:0019290">
    <property type="term" value="P:siderophore biosynthetic process"/>
    <property type="evidence" value="ECO:0007669"/>
    <property type="project" value="InterPro"/>
</dbReference>
<dbReference type="OrthoDB" id="1274115at2759"/>
<dbReference type="GO" id="GO:0008667">
    <property type="term" value="F:2,3-dihydro-2,3-dihydroxybenzoate dehydrogenase activity"/>
    <property type="evidence" value="ECO:0007669"/>
    <property type="project" value="InterPro"/>
</dbReference>
<protein>
    <submittedName>
        <fullName evidence="3">NAD(P)-binding protein</fullName>
    </submittedName>
</protein>
<keyword evidence="2" id="KW-0560">Oxidoreductase</keyword>
<evidence type="ECO:0000256" key="2">
    <source>
        <dbReference type="ARBA" id="ARBA00023002"/>
    </source>
</evidence>
<dbReference type="SUPFAM" id="SSF51735">
    <property type="entry name" value="NAD(P)-binding Rossmann-fold domains"/>
    <property type="match status" value="1"/>
</dbReference>
<accession>A0A6A6IFA8</accession>
<sequence>MSSNPPVWFITAASSGFGKYIALEALSRGHKVIASARSASRIADLKGKGADVVTLDVTSPLAEIEKVAKEANDKYGYINHLVNAAGYILVGAVEETSPKEDFDTFATNVFGMLNVCKAFLPYLRATPGHRTIANFGSIGSWQGGAGYALYNGTKWACSGISEGMRAELAPLGIAVTVIEPGYFRTGFLNAGARVVSQRRLREYDETAVGKVRATLEAVDNNQPGDVVKGCKVLVDVLTMTGVAEGKEVPIRVALGSDSPPVIREKMRATEELLKEWEGITTRTDHE</sequence>
<dbReference type="EMBL" id="ML987196">
    <property type="protein sequence ID" value="KAF2248592.1"/>
    <property type="molecule type" value="Genomic_DNA"/>
</dbReference>
<organism evidence="3 4">
    <name type="scientific">Trematosphaeria pertusa</name>
    <dbReference type="NCBI Taxonomy" id="390896"/>
    <lineage>
        <taxon>Eukaryota</taxon>
        <taxon>Fungi</taxon>
        <taxon>Dikarya</taxon>
        <taxon>Ascomycota</taxon>
        <taxon>Pezizomycotina</taxon>
        <taxon>Dothideomycetes</taxon>
        <taxon>Pleosporomycetidae</taxon>
        <taxon>Pleosporales</taxon>
        <taxon>Massarineae</taxon>
        <taxon>Trematosphaeriaceae</taxon>
        <taxon>Trematosphaeria</taxon>
    </lineage>
</organism>
<dbReference type="CDD" id="cd05374">
    <property type="entry name" value="17beta-HSD-like_SDR_c"/>
    <property type="match status" value="1"/>
</dbReference>
<dbReference type="Gene3D" id="3.40.50.720">
    <property type="entry name" value="NAD(P)-binding Rossmann-like Domain"/>
    <property type="match status" value="1"/>
</dbReference>
<comment type="similarity">
    <text evidence="1">Belongs to the short-chain dehydrogenases/reductases (SDR) family.</text>
</comment>
<gene>
    <name evidence="3" type="ORF">BU26DRAFT_458996</name>
</gene>
<dbReference type="AlphaFoldDB" id="A0A6A6IFA8"/>
<proteinExistence type="inferred from homology"/>
<name>A0A6A6IFA8_9PLEO</name>
<dbReference type="InterPro" id="IPR051911">
    <property type="entry name" value="SDR_oxidoreductase"/>
</dbReference>
<dbReference type="InterPro" id="IPR003560">
    <property type="entry name" value="DHB_DH"/>
</dbReference>
<dbReference type="PANTHER" id="PTHR43976">
    <property type="entry name" value="SHORT CHAIN DEHYDROGENASE"/>
    <property type="match status" value="1"/>
</dbReference>
<dbReference type="InterPro" id="IPR002347">
    <property type="entry name" value="SDR_fam"/>
</dbReference>
<dbReference type="GeneID" id="54578324"/>
<reference evidence="3" key="1">
    <citation type="journal article" date="2020" name="Stud. Mycol.">
        <title>101 Dothideomycetes genomes: a test case for predicting lifestyles and emergence of pathogens.</title>
        <authorList>
            <person name="Haridas S."/>
            <person name="Albert R."/>
            <person name="Binder M."/>
            <person name="Bloem J."/>
            <person name="Labutti K."/>
            <person name="Salamov A."/>
            <person name="Andreopoulos B."/>
            <person name="Baker S."/>
            <person name="Barry K."/>
            <person name="Bills G."/>
            <person name="Bluhm B."/>
            <person name="Cannon C."/>
            <person name="Castanera R."/>
            <person name="Culley D."/>
            <person name="Daum C."/>
            <person name="Ezra D."/>
            <person name="Gonzalez J."/>
            <person name="Henrissat B."/>
            <person name="Kuo A."/>
            <person name="Liang C."/>
            <person name="Lipzen A."/>
            <person name="Lutzoni F."/>
            <person name="Magnuson J."/>
            <person name="Mondo S."/>
            <person name="Nolan M."/>
            <person name="Ohm R."/>
            <person name="Pangilinan J."/>
            <person name="Park H.-J."/>
            <person name="Ramirez L."/>
            <person name="Alfaro M."/>
            <person name="Sun H."/>
            <person name="Tritt A."/>
            <person name="Yoshinaga Y."/>
            <person name="Zwiers L.-H."/>
            <person name="Turgeon B."/>
            <person name="Goodwin S."/>
            <person name="Spatafora J."/>
            <person name="Crous P."/>
            <person name="Grigoriev I."/>
        </authorList>
    </citation>
    <scope>NUCLEOTIDE SEQUENCE</scope>
    <source>
        <strain evidence="3">CBS 122368</strain>
    </source>
</reference>
<dbReference type="Proteomes" id="UP000800094">
    <property type="component" value="Unassembled WGS sequence"/>
</dbReference>
<keyword evidence="4" id="KW-1185">Reference proteome</keyword>